<reference evidence="2" key="3">
    <citation type="submission" date="2025-09" db="UniProtKB">
        <authorList>
            <consortium name="Ensembl"/>
        </authorList>
    </citation>
    <scope>IDENTIFICATION</scope>
</reference>
<dbReference type="PANTHER" id="PTHR46254">
    <property type="entry name" value="PROTEIN GVQW1-RELATED"/>
    <property type="match status" value="1"/>
</dbReference>
<name>A0A7N9DC03_MACFA</name>
<protein>
    <submittedName>
        <fullName evidence="2">Uncharacterized protein</fullName>
    </submittedName>
</protein>
<organism evidence="2 3">
    <name type="scientific">Macaca fascicularis</name>
    <name type="common">Crab-eating macaque</name>
    <name type="synonym">Cynomolgus monkey</name>
    <dbReference type="NCBI Taxonomy" id="9541"/>
    <lineage>
        <taxon>Eukaryota</taxon>
        <taxon>Metazoa</taxon>
        <taxon>Chordata</taxon>
        <taxon>Craniata</taxon>
        <taxon>Vertebrata</taxon>
        <taxon>Euteleostomi</taxon>
        <taxon>Mammalia</taxon>
        <taxon>Eutheria</taxon>
        <taxon>Euarchontoglires</taxon>
        <taxon>Primates</taxon>
        <taxon>Haplorrhini</taxon>
        <taxon>Catarrhini</taxon>
        <taxon>Cercopithecidae</taxon>
        <taxon>Cercopithecinae</taxon>
        <taxon>Macaca</taxon>
    </lineage>
</organism>
<dbReference type="Proteomes" id="UP000233100">
    <property type="component" value="Chromosome 13"/>
</dbReference>
<evidence type="ECO:0000256" key="1">
    <source>
        <dbReference type="SAM" id="SignalP"/>
    </source>
</evidence>
<feature type="signal peptide" evidence="1">
    <location>
        <begin position="1"/>
        <end position="22"/>
    </location>
</feature>
<evidence type="ECO:0000313" key="2">
    <source>
        <dbReference type="Ensembl" id="ENSMFAP00000062767.1"/>
    </source>
</evidence>
<dbReference type="GeneTree" id="ENSGT00940000161627"/>
<reference evidence="2 3" key="1">
    <citation type="submission" date="2013-03" db="EMBL/GenBank/DDBJ databases">
        <authorList>
            <person name="Warren W."/>
            <person name="Wilson R.K."/>
        </authorList>
    </citation>
    <scope>NUCLEOTIDE SEQUENCE</scope>
</reference>
<keyword evidence="1" id="KW-0732">Signal</keyword>
<feature type="chain" id="PRO_5031426221" evidence="1">
    <location>
        <begin position="23"/>
        <end position="106"/>
    </location>
</feature>
<sequence>MALQSPLFILFVCFLFFSKRESGSVTQAGVQWHNLNSLQPPRPRLKQFSYLSLLSSWDYKHAPPCLDNFCIFSRDGGVSPFWSSWSQTPDLMICPFWPSKGLRLQA</sequence>
<accession>A0A7N9DC03</accession>
<evidence type="ECO:0000313" key="3">
    <source>
        <dbReference type="Proteomes" id="UP000233100"/>
    </source>
</evidence>
<dbReference type="Ensembl" id="ENSMFAT00000097148.1">
    <property type="protein sequence ID" value="ENSMFAP00000062767.1"/>
    <property type="gene ID" value="ENSMFAG00000057704.1"/>
</dbReference>
<reference evidence="2" key="2">
    <citation type="submission" date="2025-08" db="UniProtKB">
        <authorList>
            <consortium name="Ensembl"/>
        </authorList>
    </citation>
    <scope>IDENTIFICATION</scope>
</reference>
<proteinExistence type="predicted"/>
<dbReference type="AlphaFoldDB" id="A0A7N9DC03"/>
<keyword evidence="3" id="KW-1185">Reference proteome</keyword>